<dbReference type="Proteomes" id="UP000036947">
    <property type="component" value="Unassembled WGS sequence"/>
</dbReference>
<evidence type="ECO:0000256" key="1">
    <source>
        <dbReference type="SAM" id="MobiDB-lite"/>
    </source>
</evidence>
<organism evidence="2 3">
    <name type="scientific">Tolypocladium ophioglossoides (strain CBS 100239)</name>
    <name type="common">Snaketongue truffleclub</name>
    <name type="synonym">Elaphocordyceps ophioglossoides</name>
    <dbReference type="NCBI Taxonomy" id="1163406"/>
    <lineage>
        <taxon>Eukaryota</taxon>
        <taxon>Fungi</taxon>
        <taxon>Dikarya</taxon>
        <taxon>Ascomycota</taxon>
        <taxon>Pezizomycotina</taxon>
        <taxon>Sordariomycetes</taxon>
        <taxon>Hypocreomycetidae</taxon>
        <taxon>Hypocreales</taxon>
        <taxon>Ophiocordycipitaceae</taxon>
        <taxon>Tolypocladium</taxon>
    </lineage>
</organism>
<evidence type="ECO:0000313" key="3">
    <source>
        <dbReference type="Proteomes" id="UP000036947"/>
    </source>
</evidence>
<name>A0A0L0N7Q0_TOLOC</name>
<feature type="compositionally biased region" description="Basic residues" evidence="1">
    <location>
        <begin position="73"/>
        <end position="83"/>
    </location>
</feature>
<evidence type="ECO:0000313" key="2">
    <source>
        <dbReference type="EMBL" id="KND90009.1"/>
    </source>
</evidence>
<comment type="caution">
    <text evidence="2">The sequence shown here is derived from an EMBL/GenBank/DDBJ whole genome shotgun (WGS) entry which is preliminary data.</text>
</comment>
<dbReference type="AlphaFoldDB" id="A0A0L0N7Q0"/>
<dbReference type="EMBL" id="LFRF01000015">
    <property type="protein sequence ID" value="KND90009.1"/>
    <property type="molecule type" value="Genomic_DNA"/>
</dbReference>
<reference evidence="2 3" key="1">
    <citation type="journal article" date="2015" name="BMC Genomics">
        <title>The genome of the truffle-parasite Tolypocladium ophioglossoides and the evolution of antifungal peptaibiotics.</title>
        <authorList>
            <person name="Quandt C.A."/>
            <person name="Bushley K.E."/>
            <person name="Spatafora J.W."/>
        </authorList>
    </citation>
    <scope>NUCLEOTIDE SEQUENCE [LARGE SCALE GENOMIC DNA]</scope>
    <source>
        <strain evidence="2 3">CBS 100239</strain>
    </source>
</reference>
<accession>A0A0L0N7Q0</accession>
<protein>
    <submittedName>
        <fullName evidence="2">Uncharacterized protein</fullName>
    </submittedName>
</protein>
<feature type="region of interest" description="Disordered" evidence="1">
    <location>
        <begin position="55"/>
        <end position="83"/>
    </location>
</feature>
<proteinExistence type="predicted"/>
<sequence>MAPRLEQGKLGLIDAGRAEIKYTRPCGKGERRGNWGTRSEGQLCPRDEWLACCQQPDRTQRRENGNGVNGAQPRRRRSQRMAP</sequence>
<keyword evidence="3" id="KW-1185">Reference proteome</keyword>
<gene>
    <name evidence="2" type="ORF">TOPH_05396</name>
</gene>